<dbReference type="EMBL" id="DSQF01000016">
    <property type="protein sequence ID" value="HGZ43277.1"/>
    <property type="molecule type" value="Genomic_DNA"/>
</dbReference>
<keyword evidence="2 5" id="KW-0694">RNA-binding</keyword>
<dbReference type="GO" id="GO:0008097">
    <property type="term" value="F:5S rRNA binding"/>
    <property type="evidence" value="ECO:0007669"/>
    <property type="project" value="InterPro"/>
</dbReference>
<proteinExistence type="inferred from homology"/>
<accession>A0A832I1F7</accession>
<dbReference type="InterPro" id="IPR020056">
    <property type="entry name" value="Rbsml_bL25/Gln-tRNA_synth_N"/>
</dbReference>
<evidence type="ECO:0000256" key="5">
    <source>
        <dbReference type="HAMAP-Rule" id="MF_01334"/>
    </source>
</evidence>
<dbReference type="Gene3D" id="2.170.120.20">
    <property type="entry name" value="Ribosomal protein L25, beta domain"/>
    <property type="match status" value="1"/>
</dbReference>
<protein>
    <recommendedName>
        <fullName evidence="5">Large ribosomal subunit protein bL25</fullName>
    </recommendedName>
    <alternativeName>
        <fullName evidence="5">General stress protein CTC</fullName>
    </alternativeName>
</protein>
<comment type="subunit">
    <text evidence="5">Part of the 50S ribosomal subunit; part of the 5S rRNA/L5/L18/L25 subcomplex. Contacts the 5S rRNA. Binds to the 5S rRNA independently of L5 and L18.</text>
</comment>
<sequence length="219" mass="22831">MSSVIPLAGTRRESLGKGGARKARAAGLIPGVLYGHGETPVAVAVQRREFDVAMRSHKGGNPIVSLQIGGAEHTALVRDAQYDPITHEILHLDFQHISLTEMLEVQVPVHLTGVPVGVKDGGGILETITRVVAVRCLPTAIPSSIDVDVTSLAIGDSLHVRDLSVAGVEILSDPDLTLATVVPPTVHEEAAPAEAAAAAPAEPEVIAKGKKEEGEEAKK</sequence>
<feature type="domain" description="Large ribosomal subunit protein bL25 L25" evidence="7">
    <location>
        <begin position="8"/>
        <end position="94"/>
    </location>
</feature>
<dbReference type="Pfam" id="PF01386">
    <property type="entry name" value="Ribosomal_L25p"/>
    <property type="match status" value="1"/>
</dbReference>
<comment type="function">
    <text evidence="5">This is one of the proteins that binds to the 5S RNA in the ribosome where it forms part of the central protuberance.</text>
</comment>
<dbReference type="CDD" id="cd00495">
    <property type="entry name" value="Ribosomal_L25_TL5_CTC"/>
    <property type="match status" value="1"/>
</dbReference>
<dbReference type="PANTHER" id="PTHR33284:SF1">
    <property type="entry name" value="RIBOSOMAL PROTEIN L25_GLN-TRNA SYNTHETASE, ANTI-CODON-BINDING DOMAIN-CONTAINING PROTEIN"/>
    <property type="match status" value="1"/>
</dbReference>
<comment type="similarity">
    <text evidence="5">Belongs to the bacterial ribosomal protein bL25 family. CTC subfamily.</text>
</comment>
<keyword evidence="1 5" id="KW-0699">rRNA-binding</keyword>
<keyword evidence="3 5" id="KW-0689">Ribosomal protein</keyword>
<dbReference type="GO" id="GO:0022625">
    <property type="term" value="C:cytosolic large ribosomal subunit"/>
    <property type="evidence" value="ECO:0007669"/>
    <property type="project" value="TreeGrafter"/>
</dbReference>
<dbReference type="Pfam" id="PF14693">
    <property type="entry name" value="Ribosomal_TL5_C"/>
    <property type="match status" value="1"/>
</dbReference>
<evidence type="ECO:0000256" key="1">
    <source>
        <dbReference type="ARBA" id="ARBA00022730"/>
    </source>
</evidence>
<feature type="domain" description="Large ribosomal subunit protein bL25 beta" evidence="8">
    <location>
        <begin position="103"/>
        <end position="184"/>
    </location>
</feature>
<evidence type="ECO:0000256" key="2">
    <source>
        <dbReference type="ARBA" id="ARBA00022884"/>
    </source>
</evidence>
<dbReference type="InterPro" id="IPR037121">
    <property type="entry name" value="Ribosomal_bL25_C"/>
</dbReference>
<dbReference type="InterPro" id="IPR029751">
    <property type="entry name" value="Ribosomal_L25_dom"/>
</dbReference>
<gene>
    <name evidence="5" type="primary">rplY</name>
    <name evidence="5" type="synonym">ctc</name>
    <name evidence="9" type="ORF">ENR23_07605</name>
</gene>
<evidence type="ECO:0000259" key="7">
    <source>
        <dbReference type="Pfam" id="PF01386"/>
    </source>
</evidence>
<keyword evidence="4 5" id="KW-0687">Ribonucleoprotein</keyword>
<feature type="compositionally biased region" description="Low complexity" evidence="6">
    <location>
        <begin position="192"/>
        <end position="204"/>
    </location>
</feature>
<evidence type="ECO:0000259" key="8">
    <source>
        <dbReference type="Pfam" id="PF14693"/>
    </source>
</evidence>
<dbReference type="Gene3D" id="2.40.240.10">
    <property type="entry name" value="Ribosomal Protein L25, Chain P"/>
    <property type="match status" value="1"/>
</dbReference>
<name>A0A832I1F7_UNCEI</name>
<reference evidence="9" key="1">
    <citation type="journal article" date="2020" name="mSystems">
        <title>Genome- and Community-Level Interaction Insights into Carbon Utilization and Element Cycling Functions of Hydrothermarchaeota in Hydrothermal Sediment.</title>
        <authorList>
            <person name="Zhou Z."/>
            <person name="Liu Y."/>
            <person name="Xu W."/>
            <person name="Pan J."/>
            <person name="Luo Z.H."/>
            <person name="Li M."/>
        </authorList>
    </citation>
    <scope>NUCLEOTIDE SEQUENCE [LARGE SCALE GENOMIC DNA]</scope>
    <source>
        <strain evidence="9">SpSt-381</strain>
    </source>
</reference>
<dbReference type="SUPFAM" id="SSF50715">
    <property type="entry name" value="Ribosomal protein L25-like"/>
    <property type="match status" value="1"/>
</dbReference>
<dbReference type="HAMAP" id="MF_01334">
    <property type="entry name" value="Ribosomal_bL25_CTC"/>
    <property type="match status" value="1"/>
</dbReference>
<dbReference type="InterPro" id="IPR001021">
    <property type="entry name" value="Ribosomal_bL25_long"/>
</dbReference>
<comment type="caution">
    <text evidence="9">The sequence shown here is derived from an EMBL/GenBank/DDBJ whole genome shotgun (WGS) entry which is preliminary data.</text>
</comment>
<dbReference type="InterPro" id="IPR011035">
    <property type="entry name" value="Ribosomal_bL25/Gln-tRNA_synth"/>
</dbReference>
<dbReference type="AlphaFoldDB" id="A0A832I1F7"/>
<dbReference type="NCBIfam" id="TIGR00731">
    <property type="entry name" value="bL25_bact_ctc"/>
    <property type="match status" value="1"/>
</dbReference>
<dbReference type="GO" id="GO:0006412">
    <property type="term" value="P:translation"/>
    <property type="evidence" value="ECO:0007669"/>
    <property type="project" value="UniProtKB-UniRule"/>
</dbReference>
<evidence type="ECO:0000256" key="3">
    <source>
        <dbReference type="ARBA" id="ARBA00022980"/>
    </source>
</evidence>
<feature type="compositionally biased region" description="Basic and acidic residues" evidence="6">
    <location>
        <begin position="205"/>
        <end position="219"/>
    </location>
</feature>
<evidence type="ECO:0000256" key="4">
    <source>
        <dbReference type="ARBA" id="ARBA00023274"/>
    </source>
</evidence>
<feature type="region of interest" description="Disordered" evidence="6">
    <location>
        <begin position="189"/>
        <end position="219"/>
    </location>
</feature>
<dbReference type="GO" id="GO:0003735">
    <property type="term" value="F:structural constituent of ribosome"/>
    <property type="evidence" value="ECO:0007669"/>
    <property type="project" value="InterPro"/>
</dbReference>
<dbReference type="InterPro" id="IPR020930">
    <property type="entry name" value="Ribosomal_uL5_bac-type"/>
</dbReference>
<evidence type="ECO:0000313" key="9">
    <source>
        <dbReference type="EMBL" id="HGZ43277.1"/>
    </source>
</evidence>
<evidence type="ECO:0000256" key="6">
    <source>
        <dbReference type="SAM" id="MobiDB-lite"/>
    </source>
</evidence>
<organism evidence="9">
    <name type="scientific">Eiseniibacteriota bacterium</name>
    <dbReference type="NCBI Taxonomy" id="2212470"/>
    <lineage>
        <taxon>Bacteria</taxon>
        <taxon>Candidatus Eiseniibacteriota</taxon>
    </lineage>
</organism>
<dbReference type="PANTHER" id="PTHR33284">
    <property type="entry name" value="RIBOSOMAL PROTEIN L25/GLN-TRNA SYNTHETASE, ANTI-CODON-BINDING DOMAIN-CONTAINING PROTEIN"/>
    <property type="match status" value="1"/>
</dbReference>
<dbReference type="InterPro" id="IPR020057">
    <property type="entry name" value="Ribosomal_bL25_b-dom"/>
</dbReference>